<dbReference type="InterPro" id="IPR001245">
    <property type="entry name" value="Ser-Thr/Tyr_kinase_cat_dom"/>
</dbReference>
<dbReference type="OrthoDB" id="1383506at2759"/>
<evidence type="ECO:0000313" key="11">
    <source>
        <dbReference type="Proteomes" id="UP000327157"/>
    </source>
</evidence>
<gene>
    <name evidence="10" type="ORF">D8674_018428</name>
</gene>
<keyword evidence="5 10" id="KW-0418">Kinase</keyword>
<dbReference type="GO" id="GO:0009506">
    <property type="term" value="C:plasmodesma"/>
    <property type="evidence" value="ECO:0007669"/>
    <property type="project" value="TreeGrafter"/>
</dbReference>
<evidence type="ECO:0000256" key="6">
    <source>
        <dbReference type="ARBA" id="ARBA00022840"/>
    </source>
</evidence>
<dbReference type="EMBL" id="SMOL01000487">
    <property type="protein sequence ID" value="KAB2610396.1"/>
    <property type="molecule type" value="Genomic_DNA"/>
</dbReference>
<feature type="domain" description="Protein kinase" evidence="9">
    <location>
        <begin position="1"/>
        <end position="167"/>
    </location>
</feature>
<proteinExistence type="predicted"/>
<dbReference type="AlphaFoldDB" id="A0A5N5G4T7"/>
<dbReference type="FunFam" id="1.10.510.10:FF:001023">
    <property type="entry name" value="Os07g0541700 protein"/>
    <property type="match status" value="1"/>
</dbReference>
<evidence type="ECO:0000256" key="7">
    <source>
        <dbReference type="ARBA" id="ARBA00047899"/>
    </source>
</evidence>
<evidence type="ECO:0000256" key="8">
    <source>
        <dbReference type="ARBA" id="ARBA00048679"/>
    </source>
</evidence>
<keyword evidence="4" id="KW-0547">Nucleotide-binding</keyword>
<comment type="caution">
    <text evidence="10">The sequence shown here is derived from an EMBL/GenBank/DDBJ whole genome shotgun (WGS) entry which is preliminary data.</text>
</comment>
<dbReference type="InterPro" id="IPR000719">
    <property type="entry name" value="Prot_kinase_dom"/>
</dbReference>
<dbReference type="InterPro" id="IPR011009">
    <property type="entry name" value="Kinase-like_dom_sf"/>
</dbReference>
<keyword evidence="2" id="KW-0723">Serine/threonine-protein kinase</keyword>
<protein>
    <recommendedName>
        <fullName evidence="1">non-specific serine/threonine protein kinase</fullName>
        <ecNumber evidence="1">2.7.11.1</ecNumber>
    </recommendedName>
</protein>
<keyword evidence="6" id="KW-0067">ATP-binding</keyword>
<evidence type="ECO:0000256" key="5">
    <source>
        <dbReference type="ARBA" id="ARBA00022777"/>
    </source>
</evidence>
<dbReference type="GO" id="GO:0005886">
    <property type="term" value="C:plasma membrane"/>
    <property type="evidence" value="ECO:0007669"/>
    <property type="project" value="TreeGrafter"/>
</dbReference>
<dbReference type="PANTHER" id="PTHR27003">
    <property type="entry name" value="OS07G0166700 PROTEIN"/>
    <property type="match status" value="1"/>
</dbReference>
<evidence type="ECO:0000256" key="2">
    <source>
        <dbReference type="ARBA" id="ARBA00022527"/>
    </source>
</evidence>
<dbReference type="Proteomes" id="UP000327157">
    <property type="component" value="Chromosome 17"/>
</dbReference>
<dbReference type="Gene3D" id="1.10.510.10">
    <property type="entry name" value="Transferase(Phosphotransferase) domain 1"/>
    <property type="match status" value="2"/>
</dbReference>
<dbReference type="InterPro" id="IPR045272">
    <property type="entry name" value="ANXUR1/2-like"/>
</dbReference>
<keyword evidence="11" id="KW-1185">Reference proteome</keyword>
<dbReference type="SUPFAM" id="SSF56112">
    <property type="entry name" value="Protein kinase-like (PK-like)"/>
    <property type="match status" value="1"/>
</dbReference>
<organism evidence="10 11">
    <name type="scientific">Pyrus ussuriensis x Pyrus communis</name>
    <dbReference type="NCBI Taxonomy" id="2448454"/>
    <lineage>
        <taxon>Eukaryota</taxon>
        <taxon>Viridiplantae</taxon>
        <taxon>Streptophyta</taxon>
        <taxon>Embryophyta</taxon>
        <taxon>Tracheophyta</taxon>
        <taxon>Spermatophyta</taxon>
        <taxon>Magnoliopsida</taxon>
        <taxon>eudicotyledons</taxon>
        <taxon>Gunneridae</taxon>
        <taxon>Pentapetalae</taxon>
        <taxon>rosids</taxon>
        <taxon>fabids</taxon>
        <taxon>Rosales</taxon>
        <taxon>Rosaceae</taxon>
        <taxon>Amygdaloideae</taxon>
        <taxon>Maleae</taxon>
        <taxon>Pyrus</taxon>
    </lineage>
</organism>
<dbReference type="InterPro" id="IPR008271">
    <property type="entry name" value="Ser/Thr_kinase_AS"/>
</dbReference>
<evidence type="ECO:0000313" key="10">
    <source>
        <dbReference type="EMBL" id="KAB2610396.1"/>
    </source>
</evidence>
<reference evidence="10 11" key="3">
    <citation type="submission" date="2019-11" db="EMBL/GenBank/DDBJ databases">
        <title>A de novo genome assembly of a pear dwarfing rootstock.</title>
        <authorList>
            <person name="Wang F."/>
            <person name="Wang J."/>
            <person name="Li S."/>
            <person name="Zhang Y."/>
            <person name="Fang M."/>
            <person name="Ma L."/>
            <person name="Zhao Y."/>
            <person name="Jiang S."/>
        </authorList>
    </citation>
    <scope>NUCLEOTIDE SEQUENCE [LARGE SCALE GENOMIC DNA]</scope>
    <source>
        <strain evidence="10">S2</strain>
        <tissue evidence="10">Leaf</tissue>
    </source>
</reference>
<dbReference type="GO" id="GO:0005524">
    <property type="term" value="F:ATP binding"/>
    <property type="evidence" value="ECO:0007669"/>
    <property type="project" value="UniProtKB-KW"/>
</dbReference>
<dbReference type="GO" id="GO:0004714">
    <property type="term" value="F:transmembrane receptor protein tyrosine kinase activity"/>
    <property type="evidence" value="ECO:0007669"/>
    <property type="project" value="InterPro"/>
</dbReference>
<evidence type="ECO:0000259" key="9">
    <source>
        <dbReference type="PROSITE" id="PS50011"/>
    </source>
</evidence>
<evidence type="ECO:0000256" key="3">
    <source>
        <dbReference type="ARBA" id="ARBA00022679"/>
    </source>
</evidence>
<dbReference type="PROSITE" id="PS00108">
    <property type="entry name" value="PROTEIN_KINASE_ST"/>
    <property type="match status" value="1"/>
</dbReference>
<dbReference type="Pfam" id="PF07714">
    <property type="entry name" value="PK_Tyr_Ser-Thr"/>
    <property type="match status" value="1"/>
</dbReference>
<reference evidence="10 11" key="1">
    <citation type="submission" date="2019-09" db="EMBL/GenBank/DDBJ databases">
        <authorList>
            <person name="Ou C."/>
        </authorList>
    </citation>
    <scope>NUCLEOTIDE SEQUENCE [LARGE SCALE GENOMIC DNA]</scope>
    <source>
        <strain evidence="10">S2</strain>
        <tissue evidence="10">Leaf</tissue>
    </source>
</reference>
<dbReference type="GO" id="GO:0004674">
    <property type="term" value="F:protein serine/threonine kinase activity"/>
    <property type="evidence" value="ECO:0007669"/>
    <property type="project" value="UniProtKB-KW"/>
</dbReference>
<sequence length="212" mass="23412">MARGTLADHLYHTDNPPLSWGQGLQICIGAARGLRYLHSDAQGTIIHRDVKSTNILLDEKWVAKVSDFGLSKMGTTTMSKTHISTAVKGSFGPAVVHAVETRQMNLAEWTKSCHRDGELDQIIDPNMKGKIETECLNKYVEIAMSCIDDSGMERPSMNDVVRGLEFALQQHQNCGERNNEDAFATVPGCATNESVQCIFETIFSEINDPNGR</sequence>
<dbReference type="PROSITE" id="PS50011">
    <property type="entry name" value="PROTEIN_KINASE_DOM"/>
    <property type="match status" value="1"/>
</dbReference>
<comment type="catalytic activity">
    <reaction evidence="7">
        <text>L-threonyl-[protein] + ATP = O-phospho-L-threonyl-[protein] + ADP + H(+)</text>
        <dbReference type="Rhea" id="RHEA:46608"/>
        <dbReference type="Rhea" id="RHEA-COMP:11060"/>
        <dbReference type="Rhea" id="RHEA-COMP:11605"/>
        <dbReference type="ChEBI" id="CHEBI:15378"/>
        <dbReference type="ChEBI" id="CHEBI:30013"/>
        <dbReference type="ChEBI" id="CHEBI:30616"/>
        <dbReference type="ChEBI" id="CHEBI:61977"/>
        <dbReference type="ChEBI" id="CHEBI:456216"/>
        <dbReference type="EC" id="2.7.11.1"/>
    </reaction>
</comment>
<keyword evidence="3" id="KW-0808">Transferase</keyword>
<name>A0A5N5G4T7_9ROSA</name>
<keyword evidence="10" id="KW-0675">Receptor</keyword>
<reference evidence="11" key="2">
    <citation type="submission" date="2019-10" db="EMBL/GenBank/DDBJ databases">
        <title>A de novo genome assembly of a pear dwarfing rootstock.</title>
        <authorList>
            <person name="Wang F."/>
            <person name="Wang J."/>
            <person name="Li S."/>
            <person name="Zhang Y."/>
            <person name="Fang M."/>
            <person name="Ma L."/>
            <person name="Zhao Y."/>
            <person name="Jiang S."/>
        </authorList>
    </citation>
    <scope>NUCLEOTIDE SEQUENCE [LARGE SCALE GENOMIC DNA]</scope>
</reference>
<evidence type="ECO:0000256" key="4">
    <source>
        <dbReference type="ARBA" id="ARBA00022741"/>
    </source>
</evidence>
<comment type="catalytic activity">
    <reaction evidence="8">
        <text>L-seryl-[protein] + ATP = O-phospho-L-seryl-[protein] + ADP + H(+)</text>
        <dbReference type="Rhea" id="RHEA:17989"/>
        <dbReference type="Rhea" id="RHEA-COMP:9863"/>
        <dbReference type="Rhea" id="RHEA-COMP:11604"/>
        <dbReference type="ChEBI" id="CHEBI:15378"/>
        <dbReference type="ChEBI" id="CHEBI:29999"/>
        <dbReference type="ChEBI" id="CHEBI:30616"/>
        <dbReference type="ChEBI" id="CHEBI:83421"/>
        <dbReference type="ChEBI" id="CHEBI:456216"/>
        <dbReference type="EC" id="2.7.11.1"/>
    </reaction>
</comment>
<accession>A0A5N5G4T7</accession>
<evidence type="ECO:0000256" key="1">
    <source>
        <dbReference type="ARBA" id="ARBA00012513"/>
    </source>
</evidence>
<dbReference type="PANTHER" id="PTHR27003:SF434">
    <property type="entry name" value="RECEPTOR-LIKE PROTEIN KINASE FERONIA"/>
    <property type="match status" value="1"/>
</dbReference>
<dbReference type="EC" id="2.7.11.1" evidence="1"/>